<dbReference type="FunFam" id="3.30.420.40:FF:000100">
    <property type="entry name" value="Actin-related protein 8"/>
    <property type="match status" value="1"/>
</dbReference>
<sequence length="683" mass="76371">MTQAEKEQDNGKEKEKEREKDKEKEQQRGVKRPIAPPAIPEPLQEQIQSNFVVVIHPGSRSLRIGRATDTLPVTVPHVIARRHKQSGQPRYEDAWLLREGLNKPESKEQRQNGLKMVDQAIWSKKMSNGVRRTPVSAEQARAYNCQIRPAVLDSSSRVKWTNTSHHPSHLVGEEALYVNPSDCYNIHWPIVRGQLNVHPGPGGSLTAVLADLETIWSHVIQKHLEIPLKDLKYYRCILLVPDIYNRQHIKEVVNMLLLNMGFSGITHTYMYGSTQDIQLLINIQSLFSSCPQLTLCPDVCVFIAIIVHQESVCATFGSGLSSACVVDVGDQKTSLCCVEDGVSHRNSRLCLAYGGSDVTRTFFWLLQRAGFPYRDCQLSSRLDCQLLQHLKETFCHLDQDISGLQDHEFQTRFPEAQALLFQVRLGDEKLQAPMGLFYPTTFGIVGQKMTSLQYRSQGDSEDPHDEHYLLATQSKQDQSSKSAADRKAISRPGGALDGEMSGQGGIGELSDLPRGCGSGGGGGGMQGEMELGPTQGDCLMGAGEMDEPLSAHLSRKTAIMSQFESKALGLDKAILHSIDCCASDETKRKMYSSILVVGGGLMFHGAQEFLLHRIINKMPPSFRRLVDNVEVITRPKDMDPRLISWKGGAVLACLDTTQEMWIHQREWQRFGVRMLRERAAFVW</sequence>
<dbReference type="Gene3D" id="3.30.420.40">
    <property type="match status" value="3"/>
</dbReference>
<reference evidence="4" key="1">
    <citation type="submission" date="2015-09" db="EMBL/GenBank/DDBJ databases">
        <authorList>
            <person name="Sai Rama Sridatta P."/>
        </authorList>
    </citation>
    <scope>NUCLEOTIDE SEQUENCE [LARGE SCALE GENOMIC DNA]</scope>
</reference>
<dbReference type="InterPro" id="IPR043129">
    <property type="entry name" value="ATPase_NBD"/>
</dbReference>
<dbReference type="SMART" id="SM00268">
    <property type="entry name" value="ACTIN"/>
    <property type="match status" value="1"/>
</dbReference>
<evidence type="ECO:0000313" key="4">
    <source>
        <dbReference type="Proteomes" id="UP000314980"/>
    </source>
</evidence>
<feature type="region of interest" description="Disordered" evidence="2">
    <location>
        <begin position="473"/>
        <end position="526"/>
    </location>
</feature>
<dbReference type="FunCoup" id="A0A4W6BX12">
    <property type="interactions" value="1612"/>
</dbReference>
<feature type="compositionally biased region" description="Gly residues" evidence="2">
    <location>
        <begin position="516"/>
        <end position="526"/>
    </location>
</feature>
<dbReference type="STRING" id="8187.ENSLCAP00010005575"/>
<dbReference type="Ensembl" id="ENSLCAT00010005710.1">
    <property type="protein sequence ID" value="ENSLCAP00010005575.1"/>
    <property type="gene ID" value="ENSLCAG00010002771.1"/>
</dbReference>
<gene>
    <name evidence="3" type="primary">ACTR8</name>
    <name evidence="3" type="synonym">actr8</name>
</gene>
<evidence type="ECO:0000256" key="1">
    <source>
        <dbReference type="RuleBase" id="RU000487"/>
    </source>
</evidence>
<comment type="similarity">
    <text evidence="1">Belongs to the actin family.</text>
</comment>
<reference evidence="3" key="2">
    <citation type="submission" date="2025-08" db="UniProtKB">
        <authorList>
            <consortium name="Ensembl"/>
        </authorList>
    </citation>
    <scope>IDENTIFICATION</scope>
</reference>
<feature type="compositionally biased region" description="Basic and acidic residues" evidence="2">
    <location>
        <begin position="1"/>
        <end position="28"/>
    </location>
</feature>
<protein>
    <submittedName>
        <fullName evidence="3">Actin related protein 8</fullName>
    </submittedName>
</protein>
<evidence type="ECO:0000256" key="2">
    <source>
        <dbReference type="SAM" id="MobiDB-lite"/>
    </source>
</evidence>
<dbReference type="CDD" id="cd10206">
    <property type="entry name" value="ASKHA_NBD_Arp8-like"/>
    <property type="match status" value="1"/>
</dbReference>
<dbReference type="GeneTree" id="ENSGT00390000001763"/>
<organism evidence="3 4">
    <name type="scientific">Lates calcarifer</name>
    <name type="common">Barramundi</name>
    <name type="synonym">Holocentrus calcarifer</name>
    <dbReference type="NCBI Taxonomy" id="8187"/>
    <lineage>
        <taxon>Eukaryota</taxon>
        <taxon>Metazoa</taxon>
        <taxon>Chordata</taxon>
        <taxon>Craniata</taxon>
        <taxon>Vertebrata</taxon>
        <taxon>Euteleostomi</taxon>
        <taxon>Actinopterygii</taxon>
        <taxon>Neopterygii</taxon>
        <taxon>Teleostei</taxon>
        <taxon>Neoteleostei</taxon>
        <taxon>Acanthomorphata</taxon>
        <taxon>Carangaria</taxon>
        <taxon>Carangaria incertae sedis</taxon>
        <taxon>Centropomidae</taxon>
        <taxon>Lates</taxon>
    </lineage>
</organism>
<dbReference type="InterPro" id="IPR004000">
    <property type="entry name" value="Actin"/>
</dbReference>
<keyword evidence="4" id="KW-1185">Reference proteome</keyword>
<dbReference type="FunFam" id="3.30.420.40:FF:000506">
    <property type="entry name" value="Actin-related protein 8"/>
    <property type="match status" value="1"/>
</dbReference>
<dbReference type="FunFam" id="3.90.640.10:FF:000035">
    <property type="entry name" value="Actin-related protein 8"/>
    <property type="match status" value="1"/>
</dbReference>
<feature type="compositionally biased region" description="Low complexity" evidence="2">
    <location>
        <begin position="473"/>
        <end position="482"/>
    </location>
</feature>
<dbReference type="PANTHER" id="PTHR11937">
    <property type="entry name" value="ACTIN"/>
    <property type="match status" value="1"/>
</dbReference>
<dbReference type="Pfam" id="PF00022">
    <property type="entry name" value="Actin"/>
    <property type="match status" value="2"/>
</dbReference>
<dbReference type="FunFam" id="3.30.420.40:FF:000142">
    <property type="entry name" value="Actin-related protein 8"/>
    <property type="match status" value="1"/>
</dbReference>
<evidence type="ECO:0000313" key="3">
    <source>
        <dbReference type="Ensembl" id="ENSLCAP00010005575.1"/>
    </source>
</evidence>
<proteinExistence type="inferred from homology"/>
<dbReference type="SUPFAM" id="SSF53067">
    <property type="entry name" value="Actin-like ATPase domain"/>
    <property type="match status" value="2"/>
</dbReference>
<dbReference type="AlphaFoldDB" id="A0A4W6BX12"/>
<name>A0A4W6BX12_LATCA</name>
<dbReference type="Proteomes" id="UP000314980">
    <property type="component" value="Unassembled WGS sequence"/>
</dbReference>
<dbReference type="Gene3D" id="3.90.640.10">
    <property type="entry name" value="Actin, Chain A, domain 4"/>
    <property type="match status" value="1"/>
</dbReference>
<dbReference type="InParanoid" id="A0A4W6BX12"/>
<feature type="region of interest" description="Disordered" evidence="2">
    <location>
        <begin position="1"/>
        <end position="43"/>
    </location>
</feature>
<reference evidence="3" key="3">
    <citation type="submission" date="2025-09" db="UniProtKB">
        <authorList>
            <consortium name="Ensembl"/>
        </authorList>
    </citation>
    <scope>IDENTIFICATION</scope>
</reference>
<accession>A0A4W6BX12</accession>